<dbReference type="RefSeq" id="WP_413259888.1">
    <property type="nucleotide sequence ID" value="NZ_JBHFNS010000087.1"/>
</dbReference>
<protein>
    <recommendedName>
        <fullName evidence="3">CopG family transcriptional regulator</fullName>
    </recommendedName>
</protein>
<evidence type="ECO:0000313" key="1">
    <source>
        <dbReference type="EMBL" id="MFB2938408.1"/>
    </source>
</evidence>
<reference evidence="1 2" key="1">
    <citation type="submission" date="2024-09" db="EMBL/GenBank/DDBJ databases">
        <title>Floridaenema gen nov. (Aerosakkonemataceae, Aerosakkonematales ord. nov., Cyanobacteria) from benthic tropical and subtropical fresh waters, with the description of four new species.</title>
        <authorList>
            <person name="Moretto J.A."/>
            <person name="Berthold D.E."/>
            <person name="Lefler F.W."/>
            <person name="Huang I.-S."/>
            <person name="Laughinghouse H. IV."/>
        </authorList>
    </citation>
    <scope>NUCLEOTIDE SEQUENCE [LARGE SCALE GENOMIC DNA]</scope>
    <source>
        <strain evidence="1 2">BLCC-F154</strain>
    </source>
</reference>
<organism evidence="1 2">
    <name type="scientific">Floridaenema fluviatile BLCC-F154</name>
    <dbReference type="NCBI Taxonomy" id="3153640"/>
    <lineage>
        <taxon>Bacteria</taxon>
        <taxon>Bacillati</taxon>
        <taxon>Cyanobacteriota</taxon>
        <taxon>Cyanophyceae</taxon>
        <taxon>Oscillatoriophycideae</taxon>
        <taxon>Aerosakkonematales</taxon>
        <taxon>Aerosakkonemataceae</taxon>
        <taxon>Floridanema</taxon>
        <taxon>Floridanema fluviatile</taxon>
    </lineage>
</organism>
<evidence type="ECO:0008006" key="3">
    <source>
        <dbReference type="Google" id="ProtNLM"/>
    </source>
</evidence>
<dbReference type="Proteomes" id="UP001576776">
    <property type="component" value="Unassembled WGS sequence"/>
</dbReference>
<comment type="caution">
    <text evidence="1">The sequence shown here is derived from an EMBL/GenBank/DDBJ whole genome shotgun (WGS) entry which is preliminary data.</text>
</comment>
<keyword evidence="2" id="KW-1185">Reference proteome</keyword>
<proteinExistence type="predicted"/>
<gene>
    <name evidence="1" type="ORF">ACE1B6_24440</name>
</gene>
<sequence>MEKEKDKSTCSFRIDKDLNDWLLDYQEVTGKSKTDVIIEALVTYRLLTVNGFKVQT</sequence>
<accession>A0ABV4YIR2</accession>
<name>A0ABV4YIR2_9CYAN</name>
<dbReference type="EMBL" id="JBHFNS010000087">
    <property type="protein sequence ID" value="MFB2938408.1"/>
    <property type="molecule type" value="Genomic_DNA"/>
</dbReference>
<evidence type="ECO:0000313" key="2">
    <source>
        <dbReference type="Proteomes" id="UP001576776"/>
    </source>
</evidence>